<evidence type="ECO:0000313" key="2">
    <source>
        <dbReference type="Proteomes" id="UP001595607"/>
    </source>
</evidence>
<evidence type="ECO:0008006" key="3">
    <source>
        <dbReference type="Google" id="ProtNLM"/>
    </source>
</evidence>
<dbReference type="InterPro" id="IPR007833">
    <property type="entry name" value="Capsule_polysaccharide_synth"/>
</dbReference>
<dbReference type="RefSeq" id="WP_189576382.1">
    <property type="nucleotide sequence ID" value="NZ_BMXU01000002.1"/>
</dbReference>
<reference evidence="2" key="1">
    <citation type="journal article" date="2019" name="Int. J. Syst. Evol. Microbiol.">
        <title>The Global Catalogue of Microorganisms (GCM) 10K type strain sequencing project: providing services to taxonomists for standard genome sequencing and annotation.</title>
        <authorList>
            <consortium name="The Broad Institute Genomics Platform"/>
            <consortium name="The Broad Institute Genome Sequencing Center for Infectious Disease"/>
            <person name="Wu L."/>
            <person name="Ma J."/>
        </authorList>
    </citation>
    <scope>NUCLEOTIDE SEQUENCE [LARGE SCALE GENOMIC DNA]</scope>
    <source>
        <strain evidence="2">KCTC 22245</strain>
    </source>
</reference>
<gene>
    <name evidence="1" type="ORF">ACFONP_12980</name>
</gene>
<dbReference type="Proteomes" id="UP001595607">
    <property type="component" value="Unassembled WGS sequence"/>
</dbReference>
<accession>A0ABV7MDU8</accession>
<evidence type="ECO:0000313" key="1">
    <source>
        <dbReference type="EMBL" id="MFC3303643.1"/>
    </source>
</evidence>
<dbReference type="EMBL" id="JBHRVA010000003">
    <property type="protein sequence ID" value="MFC3303643.1"/>
    <property type="molecule type" value="Genomic_DNA"/>
</dbReference>
<dbReference type="Pfam" id="PF05159">
    <property type="entry name" value="Capsule_synth"/>
    <property type="match status" value="1"/>
</dbReference>
<proteinExistence type="predicted"/>
<protein>
    <recommendedName>
        <fullName evidence="3">Capsular polysaccharide export protein</fullName>
    </recommendedName>
</protein>
<comment type="caution">
    <text evidence="1">The sequence shown here is derived from an EMBL/GenBank/DDBJ whole genome shotgun (WGS) entry which is preliminary data.</text>
</comment>
<sequence>MLQGPFGPFYLRLARELTAYHADVTKVIHNGADEWGWSRSFPAVRFRDKVEKWGEWLAELIEERGITDVIMHSDCQLYHRIAVDVARSLGVRIYVTEQGYLRPHWITFERGGVNANSSLFSEFENIKTFPALFASRRKIATPTGKHTRAYVIRTSVANLALYFHWLQFPNYSNAFTYAPWLQCVGHIRRYLRNRFGGRKKSLERLQSLMQGDAPFYVALLQRPGDSQIYNHSRFGKLGDFCDAVIESFAQHAPANAKLMFKAHPLDHDLDDHRKCIEIAAKKHRVEDRVVYVDGGVLGQILPRAEGAITINSTAGLTSVEMGCPTICLGRALYDGEGLTHQGPLDGFWTKPQKPDADLVRRFIGYLLIKTQINGDFSTDHGMRMAIAGIIGGLIYEAAIENKEAEAPAAIPASLPLDEQRRAATG</sequence>
<name>A0ABV7MDU8_9PROT</name>
<organism evidence="1 2">
    <name type="scientific">Parvularcula lutaonensis</name>
    <dbReference type="NCBI Taxonomy" id="491923"/>
    <lineage>
        <taxon>Bacteria</taxon>
        <taxon>Pseudomonadati</taxon>
        <taxon>Pseudomonadota</taxon>
        <taxon>Alphaproteobacteria</taxon>
        <taxon>Parvularculales</taxon>
        <taxon>Parvularculaceae</taxon>
        <taxon>Parvularcula</taxon>
    </lineage>
</organism>
<dbReference type="CDD" id="cd16441">
    <property type="entry name" value="beta_Kdo_transferase_KpsS"/>
    <property type="match status" value="1"/>
</dbReference>
<keyword evidence="2" id="KW-1185">Reference proteome</keyword>